<name>A0A167IWA5_9BURK</name>
<dbReference type="EMBL" id="CP017476">
    <property type="protein sequence ID" value="AOW14278.1"/>
    <property type="molecule type" value="Genomic_DNA"/>
</dbReference>
<evidence type="ECO:0000313" key="4">
    <source>
        <dbReference type="Proteomes" id="UP000185657"/>
    </source>
</evidence>
<dbReference type="PANTHER" id="PTHR33164:SF105">
    <property type="entry name" value="TRANSCRIPTIONAL REPRESSOR PROTEIN-RELATED"/>
    <property type="match status" value="1"/>
</dbReference>
<dbReference type="InterPro" id="IPR039422">
    <property type="entry name" value="MarR/SlyA-like"/>
</dbReference>
<dbReference type="KEGG" id="hyl:LPB072_16970"/>
<evidence type="ECO:0000259" key="1">
    <source>
        <dbReference type="PROSITE" id="PS50995"/>
    </source>
</evidence>
<sequence length="153" mass="16527">MNATTTPKPQGCTNLQLRQLMRRVTQQYDAELAHAGLKTTQYSLLSFALKLGPSRPADLAAAIKMDASTLTRNLKPLIAAGWMRMAAGRDGRSRSVMLTPEGVAKRAEAKQHWKAAQLRLNATLGEERVVALHALIQDSMALLAPNDGAGNPV</sequence>
<dbReference type="GO" id="GO:0006950">
    <property type="term" value="P:response to stress"/>
    <property type="evidence" value="ECO:0007669"/>
    <property type="project" value="TreeGrafter"/>
</dbReference>
<accession>A0A167IWA5</accession>
<evidence type="ECO:0000313" key="5">
    <source>
        <dbReference type="Proteomes" id="UP000185680"/>
    </source>
</evidence>
<proteinExistence type="predicted"/>
<dbReference type="SMART" id="SM00347">
    <property type="entry name" value="HTH_MARR"/>
    <property type="match status" value="1"/>
</dbReference>
<dbReference type="STRING" id="1763535.LPB072_16970"/>
<dbReference type="OrthoDB" id="8964931at2"/>
<protein>
    <submittedName>
        <fullName evidence="2">MarR family transcriptional regulator</fullName>
    </submittedName>
</protein>
<dbReference type="PANTHER" id="PTHR33164">
    <property type="entry name" value="TRANSCRIPTIONAL REGULATOR, MARR FAMILY"/>
    <property type="match status" value="1"/>
</dbReference>
<dbReference type="PROSITE" id="PS50995">
    <property type="entry name" value="HTH_MARR_2"/>
    <property type="match status" value="1"/>
</dbReference>
<dbReference type="InterPro" id="IPR036388">
    <property type="entry name" value="WH-like_DNA-bd_sf"/>
</dbReference>
<organism evidence="2 5">
    <name type="scientific">Hydrogenophaga crassostreae</name>
    <dbReference type="NCBI Taxonomy" id="1763535"/>
    <lineage>
        <taxon>Bacteria</taxon>
        <taxon>Pseudomonadati</taxon>
        <taxon>Pseudomonadota</taxon>
        <taxon>Betaproteobacteria</taxon>
        <taxon>Burkholderiales</taxon>
        <taxon>Comamonadaceae</taxon>
        <taxon>Hydrogenophaga</taxon>
    </lineage>
</organism>
<evidence type="ECO:0000313" key="2">
    <source>
        <dbReference type="EMBL" id="AOW14278.1"/>
    </source>
</evidence>
<dbReference type="InterPro" id="IPR000835">
    <property type="entry name" value="HTH_MarR-typ"/>
</dbReference>
<reference evidence="2 5" key="2">
    <citation type="submission" date="2016-10" db="EMBL/GenBank/DDBJ databases">
        <title>Hydorgenophaga sp. LPB0072 isolated from gastropod.</title>
        <authorList>
            <person name="Kim E."/>
            <person name="Yi H."/>
        </authorList>
    </citation>
    <scope>NUCLEOTIDE SEQUENCE [LARGE SCALE GENOMIC DNA]</scope>
    <source>
        <strain evidence="2 5">LPB0072</strain>
    </source>
</reference>
<feature type="domain" description="HTH marR-type" evidence="1">
    <location>
        <begin position="14"/>
        <end position="141"/>
    </location>
</feature>
<keyword evidence="4" id="KW-1185">Reference proteome</keyword>
<dbReference type="Proteomes" id="UP000185680">
    <property type="component" value="Chromosome"/>
</dbReference>
<dbReference type="Gene3D" id="1.10.10.10">
    <property type="entry name" value="Winged helix-like DNA-binding domain superfamily/Winged helix DNA-binding domain"/>
    <property type="match status" value="1"/>
</dbReference>
<dbReference type="Proteomes" id="UP000185657">
    <property type="component" value="Unassembled WGS sequence"/>
</dbReference>
<gene>
    <name evidence="2" type="ORF">LPB072_16970</name>
    <name evidence="3" type="ORF">LPB72_04065</name>
</gene>
<dbReference type="AlphaFoldDB" id="A0A167IWA5"/>
<dbReference type="RefSeq" id="WP_066086051.1">
    <property type="nucleotide sequence ID" value="NZ_CP017476.1"/>
</dbReference>
<reference evidence="3 4" key="1">
    <citation type="submission" date="2016-02" db="EMBL/GenBank/DDBJ databases">
        <title>Draft genome sequence of Hydrogenophaga sp. LPB0072.</title>
        <authorList>
            <person name="Shin S.-K."/>
            <person name="Yi H."/>
        </authorList>
    </citation>
    <scope>NUCLEOTIDE SEQUENCE [LARGE SCALE GENOMIC DNA]</scope>
    <source>
        <strain evidence="3 4">LPB0072</strain>
    </source>
</reference>
<dbReference type="SUPFAM" id="SSF46785">
    <property type="entry name" value="Winged helix' DNA-binding domain"/>
    <property type="match status" value="1"/>
</dbReference>
<evidence type="ECO:0000313" key="3">
    <source>
        <dbReference type="EMBL" id="OAD43699.1"/>
    </source>
</evidence>
<dbReference type="GO" id="GO:0003700">
    <property type="term" value="F:DNA-binding transcription factor activity"/>
    <property type="evidence" value="ECO:0007669"/>
    <property type="project" value="InterPro"/>
</dbReference>
<dbReference type="InterPro" id="IPR036390">
    <property type="entry name" value="WH_DNA-bd_sf"/>
</dbReference>
<dbReference type="EMBL" id="LVWD01000003">
    <property type="protein sequence ID" value="OAD43699.1"/>
    <property type="molecule type" value="Genomic_DNA"/>
</dbReference>